<reference evidence="3 4" key="1">
    <citation type="journal article" date="2007" name="Nature">
        <title>Evolution of genes and genomes on the Drosophila phylogeny.</title>
        <authorList>
            <consortium name="Drosophila 12 Genomes Consortium"/>
            <person name="Clark A.G."/>
            <person name="Eisen M.B."/>
            <person name="Smith D.R."/>
            <person name="Bergman C.M."/>
            <person name="Oliver B."/>
            <person name="Markow T.A."/>
            <person name="Kaufman T.C."/>
            <person name="Kellis M."/>
            <person name="Gelbart W."/>
            <person name="Iyer V.N."/>
            <person name="Pollard D.A."/>
            <person name="Sackton T.B."/>
            <person name="Larracuente A.M."/>
            <person name="Singh N.D."/>
            <person name="Abad J.P."/>
            <person name="Abt D.N."/>
            <person name="Adryan B."/>
            <person name="Aguade M."/>
            <person name="Akashi H."/>
            <person name="Anderson W.W."/>
            <person name="Aquadro C.F."/>
            <person name="Ardell D.H."/>
            <person name="Arguello R."/>
            <person name="Artieri C.G."/>
            <person name="Barbash D.A."/>
            <person name="Barker D."/>
            <person name="Barsanti P."/>
            <person name="Batterham P."/>
            <person name="Batzoglou S."/>
            <person name="Begun D."/>
            <person name="Bhutkar A."/>
            <person name="Blanco E."/>
            <person name="Bosak S.A."/>
            <person name="Bradley R.K."/>
            <person name="Brand A.D."/>
            <person name="Brent M.R."/>
            <person name="Brooks A.N."/>
            <person name="Brown R.H."/>
            <person name="Butlin R.K."/>
            <person name="Caggese C."/>
            <person name="Calvi B.R."/>
            <person name="Bernardo de Carvalho A."/>
            <person name="Caspi A."/>
            <person name="Castrezana S."/>
            <person name="Celniker S.E."/>
            <person name="Chang J.L."/>
            <person name="Chapple C."/>
            <person name="Chatterji S."/>
            <person name="Chinwalla A."/>
            <person name="Civetta A."/>
            <person name="Clifton S.W."/>
            <person name="Comeron J.M."/>
            <person name="Costello J.C."/>
            <person name="Coyne J.A."/>
            <person name="Daub J."/>
            <person name="David R.G."/>
            <person name="Delcher A.L."/>
            <person name="Delehaunty K."/>
            <person name="Do C.B."/>
            <person name="Ebling H."/>
            <person name="Edwards K."/>
            <person name="Eickbush T."/>
            <person name="Evans J.D."/>
            <person name="Filipski A."/>
            <person name="Findeiss S."/>
            <person name="Freyhult E."/>
            <person name="Fulton L."/>
            <person name="Fulton R."/>
            <person name="Garcia A.C."/>
            <person name="Gardiner A."/>
            <person name="Garfield D.A."/>
            <person name="Garvin B.E."/>
            <person name="Gibson G."/>
            <person name="Gilbert D."/>
            <person name="Gnerre S."/>
            <person name="Godfrey J."/>
            <person name="Good R."/>
            <person name="Gotea V."/>
            <person name="Gravely B."/>
            <person name="Greenberg A.J."/>
            <person name="Griffiths-Jones S."/>
            <person name="Gross S."/>
            <person name="Guigo R."/>
            <person name="Gustafson E.A."/>
            <person name="Haerty W."/>
            <person name="Hahn M.W."/>
            <person name="Halligan D.L."/>
            <person name="Halpern A.L."/>
            <person name="Halter G.M."/>
            <person name="Han M.V."/>
            <person name="Heger A."/>
            <person name="Hillier L."/>
            <person name="Hinrichs A.S."/>
            <person name="Holmes I."/>
            <person name="Hoskins R.A."/>
            <person name="Hubisz M.J."/>
            <person name="Hultmark D."/>
            <person name="Huntley M.A."/>
            <person name="Jaffe D.B."/>
            <person name="Jagadeeshan S."/>
            <person name="Jeck W.R."/>
            <person name="Johnson J."/>
            <person name="Jones C.D."/>
            <person name="Jordan W.C."/>
            <person name="Karpen G.H."/>
            <person name="Kataoka E."/>
            <person name="Keightley P.D."/>
            <person name="Kheradpour P."/>
            <person name="Kirkness E.F."/>
            <person name="Koerich L.B."/>
            <person name="Kristiansen K."/>
            <person name="Kudrna D."/>
            <person name="Kulathinal R.J."/>
            <person name="Kumar S."/>
            <person name="Kwok R."/>
            <person name="Lander E."/>
            <person name="Langley C.H."/>
            <person name="Lapoint R."/>
            <person name="Lazzaro B.P."/>
            <person name="Lee S.J."/>
            <person name="Levesque L."/>
            <person name="Li R."/>
            <person name="Lin C.F."/>
            <person name="Lin M.F."/>
            <person name="Lindblad-Toh K."/>
            <person name="Llopart A."/>
            <person name="Long M."/>
            <person name="Low L."/>
            <person name="Lozovsky E."/>
            <person name="Lu J."/>
            <person name="Luo M."/>
            <person name="Machado C.A."/>
            <person name="Makalowski W."/>
            <person name="Marzo M."/>
            <person name="Matsuda M."/>
            <person name="Matzkin L."/>
            <person name="McAllister B."/>
            <person name="McBride C.S."/>
            <person name="McKernan B."/>
            <person name="McKernan K."/>
            <person name="Mendez-Lago M."/>
            <person name="Minx P."/>
            <person name="Mollenhauer M.U."/>
            <person name="Montooth K."/>
            <person name="Mount S.M."/>
            <person name="Mu X."/>
            <person name="Myers E."/>
            <person name="Negre B."/>
            <person name="Newfeld S."/>
            <person name="Nielsen R."/>
            <person name="Noor M.A."/>
            <person name="O'Grady P."/>
            <person name="Pachter L."/>
            <person name="Papaceit M."/>
            <person name="Parisi M.J."/>
            <person name="Parisi M."/>
            <person name="Parts L."/>
            <person name="Pedersen J.S."/>
            <person name="Pesole G."/>
            <person name="Phillippy A.M."/>
            <person name="Ponting C.P."/>
            <person name="Pop M."/>
            <person name="Porcelli D."/>
            <person name="Powell J.R."/>
            <person name="Prohaska S."/>
            <person name="Pruitt K."/>
            <person name="Puig M."/>
            <person name="Quesneville H."/>
            <person name="Ram K.R."/>
            <person name="Rand D."/>
            <person name="Rasmussen M.D."/>
            <person name="Reed L.K."/>
            <person name="Reenan R."/>
            <person name="Reily A."/>
            <person name="Remington K.A."/>
            <person name="Rieger T.T."/>
            <person name="Ritchie M.G."/>
            <person name="Robin C."/>
            <person name="Rogers Y.H."/>
            <person name="Rohde C."/>
            <person name="Rozas J."/>
            <person name="Rubenfield M.J."/>
            <person name="Ruiz A."/>
            <person name="Russo S."/>
            <person name="Salzberg S.L."/>
            <person name="Sanchez-Gracia A."/>
            <person name="Saranga D.J."/>
            <person name="Sato H."/>
            <person name="Schaeffer S.W."/>
            <person name="Schatz M.C."/>
            <person name="Schlenke T."/>
            <person name="Schwartz R."/>
            <person name="Segarra C."/>
            <person name="Singh R.S."/>
            <person name="Sirot L."/>
            <person name="Sirota M."/>
            <person name="Sisneros N.B."/>
            <person name="Smith C.D."/>
            <person name="Smith T.F."/>
            <person name="Spieth J."/>
            <person name="Stage D.E."/>
            <person name="Stark A."/>
            <person name="Stephan W."/>
            <person name="Strausberg R.L."/>
            <person name="Strempel S."/>
            <person name="Sturgill D."/>
            <person name="Sutton G."/>
            <person name="Sutton G.G."/>
            <person name="Tao W."/>
            <person name="Teichmann S."/>
            <person name="Tobari Y.N."/>
            <person name="Tomimura Y."/>
            <person name="Tsolas J.M."/>
            <person name="Valente V.L."/>
            <person name="Venter E."/>
            <person name="Venter J.C."/>
            <person name="Vicario S."/>
            <person name="Vieira F.G."/>
            <person name="Vilella A.J."/>
            <person name="Villasante A."/>
            <person name="Walenz B."/>
            <person name="Wang J."/>
            <person name="Wasserman M."/>
            <person name="Watts T."/>
            <person name="Wilson D."/>
            <person name="Wilson R.K."/>
            <person name="Wing R.A."/>
            <person name="Wolfner M.F."/>
            <person name="Wong A."/>
            <person name="Wong G.K."/>
            <person name="Wu C.I."/>
            <person name="Wu G."/>
            <person name="Yamamoto D."/>
            <person name="Yang H.P."/>
            <person name="Yang S.P."/>
            <person name="Yorke J.A."/>
            <person name="Yoshida K."/>
            <person name="Zdobnov E."/>
            <person name="Zhang P."/>
            <person name="Zhang Y."/>
            <person name="Zimin A.V."/>
            <person name="Baldwin J."/>
            <person name="Abdouelleil A."/>
            <person name="Abdulkadir J."/>
            <person name="Abebe A."/>
            <person name="Abera B."/>
            <person name="Abreu J."/>
            <person name="Acer S.C."/>
            <person name="Aftuck L."/>
            <person name="Alexander A."/>
            <person name="An P."/>
            <person name="Anderson E."/>
            <person name="Anderson S."/>
            <person name="Arachi H."/>
            <person name="Azer M."/>
            <person name="Bachantsang P."/>
            <person name="Barry A."/>
            <person name="Bayul T."/>
            <person name="Berlin A."/>
            <person name="Bessette D."/>
            <person name="Bloom T."/>
            <person name="Blye J."/>
            <person name="Boguslavskiy L."/>
            <person name="Bonnet C."/>
            <person name="Boukhgalter B."/>
            <person name="Bourzgui I."/>
            <person name="Brown A."/>
            <person name="Cahill P."/>
            <person name="Channer S."/>
            <person name="Cheshatsang Y."/>
            <person name="Chuda L."/>
            <person name="Citroen M."/>
            <person name="Collymore A."/>
            <person name="Cooke P."/>
            <person name="Costello M."/>
            <person name="D'Aco K."/>
            <person name="Daza R."/>
            <person name="De Haan G."/>
            <person name="DeGray S."/>
            <person name="DeMaso C."/>
            <person name="Dhargay N."/>
            <person name="Dooley K."/>
            <person name="Dooley E."/>
            <person name="Doricent M."/>
            <person name="Dorje P."/>
            <person name="Dorjee K."/>
            <person name="Dupes A."/>
            <person name="Elong R."/>
            <person name="Falk J."/>
            <person name="Farina A."/>
            <person name="Faro S."/>
            <person name="Ferguson D."/>
            <person name="Fisher S."/>
            <person name="Foley C.D."/>
            <person name="Franke A."/>
            <person name="Friedrich D."/>
            <person name="Gadbois L."/>
            <person name="Gearin G."/>
            <person name="Gearin C.R."/>
            <person name="Giannoukos G."/>
            <person name="Goode T."/>
            <person name="Graham J."/>
            <person name="Grandbois E."/>
            <person name="Grewal S."/>
            <person name="Gyaltsen K."/>
            <person name="Hafez N."/>
            <person name="Hagos B."/>
            <person name="Hall J."/>
            <person name="Henson C."/>
            <person name="Hollinger A."/>
            <person name="Honan T."/>
            <person name="Huard M.D."/>
            <person name="Hughes L."/>
            <person name="Hurhula B."/>
            <person name="Husby M.E."/>
            <person name="Kamat A."/>
            <person name="Kanga B."/>
            <person name="Kashin S."/>
            <person name="Khazanovich D."/>
            <person name="Kisner P."/>
            <person name="Lance K."/>
            <person name="Lara M."/>
            <person name="Lee W."/>
            <person name="Lennon N."/>
            <person name="Letendre F."/>
            <person name="LeVine R."/>
            <person name="Lipovsky A."/>
            <person name="Liu X."/>
            <person name="Liu J."/>
            <person name="Liu S."/>
            <person name="Lokyitsang T."/>
            <person name="Lokyitsang Y."/>
            <person name="Lubonja R."/>
            <person name="Lui A."/>
            <person name="MacDonald P."/>
            <person name="Magnisalis V."/>
            <person name="Maru K."/>
            <person name="Matthews C."/>
            <person name="McCusker W."/>
            <person name="McDonough S."/>
            <person name="Mehta T."/>
            <person name="Meldrim J."/>
            <person name="Meneus L."/>
            <person name="Mihai O."/>
            <person name="Mihalev A."/>
            <person name="Mihova T."/>
            <person name="Mittelman R."/>
            <person name="Mlenga V."/>
            <person name="Montmayeur A."/>
            <person name="Mulrain L."/>
            <person name="Navidi A."/>
            <person name="Naylor J."/>
            <person name="Negash T."/>
            <person name="Nguyen T."/>
            <person name="Nguyen N."/>
            <person name="Nicol R."/>
            <person name="Norbu C."/>
            <person name="Norbu N."/>
            <person name="Novod N."/>
            <person name="O'Neill B."/>
            <person name="Osman S."/>
            <person name="Markiewicz E."/>
            <person name="Oyono O.L."/>
            <person name="Patti C."/>
            <person name="Phunkhang P."/>
            <person name="Pierre F."/>
            <person name="Priest M."/>
            <person name="Raghuraman S."/>
            <person name="Rege F."/>
            <person name="Reyes R."/>
            <person name="Rise C."/>
            <person name="Rogov P."/>
            <person name="Ross K."/>
            <person name="Ryan E."/>
            <person name="Settipalli S."/>
            <person name="Shea T."/>
            <person name="Sherpa N."/>
            <person name="Shi L."/>
            <person name="Shih D."/>
            <person name="Sparrow T."/>
            <person name="Spaulding J."/>
            <person name="Stalker J."/>
            <person name="Stange-Thomann N."/>
            <person name="Stavropoulos S."/>
            <person name="Stone C."/>
            <person name="Strader C."/>
            <person name="Tesfaye S."/>
            <person name="Thomson T."/>
            <person name="Thoulutsang Y."/>
            <person name="Thoulutsang D."/>
            <person name="Topham K."/>
            <person name="Topping I."/>
            <person name="Tsamla T."/>
            <person name="Vassiliev H."/>
            <person name="Vo A."/>
            <person name="Wangchuk T."/>
            <person name="Wangdi T."/>
            <person name="Weiand M."/>
            <person name="Wilkinson J."/>
            <person name="Wilson A."/>
            <person name="Yadav S."/>
            <person name="Young G."/>
            <person name="Yu Q."/>
            <person name="Zembek L."/>
            <person name="Zhong D."/>
            <person name="Zimmer A."/>
            <person name="Zwirko Z."/>
            <person name="Jaffe D.B."/>
            <person name="Alvarez P."/>
            <person name="Brockman W."/>
            <person name="Butler J."/>
            <person name="Chin C."/>
            <person name="Gnerre S."/>
            <person name="Grabherr M."/>
            <person name="Kleber M."/>
            <person name="Mauceli E."/>
            <person name="MacCallum I."/>
        </authorList>
    </citation>
    <scope>NUCLEOTIDE SEQUENCE [LARGE SCALE GENOMIC DNA]</scope>
    <source>
        <strain evidence="4">Tucson 14024-0371.13</strain>
    </source>
</reference>
<keyword evidence="2" id="KW-0732">Signal</keyword>
<evidence type="ECO:0000256" key="2">
    <source>
        <dbReference type="SAM" id="SignalP"/>
    </source>
</evidence>
<dbReference type="PhylomeDB" id="B3LV02"/>
<dbReference type="OMA" id="NHGSQGY"/>
<sequence>MASRRGITCGAVLGLFILVASIEATQLSRDESREDQRTEFNLASTLTGGISSSRHRQGALLNTNLYPPLGLVGAGGGYTGAAGSVGSSGSIDAAHGHESGGSGVRLARGQPAPAYPPPGFPGQQVPVPYPTAPAYPAGGASYPGVPAVYPASSGPAAYPAMGAPQPPVQLPGSVPAQPGVAPGYYPGYPYPGTYLPQYPAYPQPAQLPAYGVAPGAAVYPPATSTQNVHRYPDHNPRDPNHWDHHFSMNTEYKEDGVHKGAFGVLNNHNAFGYGSGYGGGYNGAFNSGAI</sequence>
<dbReference type="eggNOG" id="ENOG502T6IE">
    <property type="taxonomic scope" value="Eukaryota"/>
</dbReference>
<gene>
    <name evidence="3" type="primary">Dana\GF16999</name>
    <name evidence="3" type="synonym">dana_GLEANR_18267</name>
    <name evidence="3" type="ORF">GF16999</name>
</gene>
<evidence type="ECO:0000256" key="1">
    <source>
        <dbReference type="SAM" id="MobiDB-lite"/>
    </source>
</evidence>
<evidence type="ECO:0000313" key="4">
    <source>
        <dbReference type="Proteomes" id="UP000007801"/>
    </source>
</evidence>
<name>B3LV02_DROAN</name>
<evidence type="ECO:0000313" key="3">
    <source>
        <dbReference type="EMBL" id="EDV42474.1"/>
    </source>
</evidence>
<dbReference type="GeneID" id="6499788"/>
<dbReference type="Proteomes" id="UP000007801">
    <property type="component" value="Unassembled WGS sequence"/>
</dbReference>
<dbReference type="AlphaFoldDB" id="B3LV02"/>
<dbReference type="HOGENOM" id="CLU_078896_0_0_1"/>
<protein>
    <submittedName>
        <fullName evidence="3">Uncharacterized protein, isoform A</fullName>
    </submittedName>
</protein>
<dbReference type="KEGG" id="dan:6499788"/>
<proteinExistence type="predicted"/>
<accession>B3LV02</accession>
<organism evidence="3 4">
    <name type="scientific">Drosophila ananassae</name>
    <name type="common">Fruit fly</name>
    <dbReference type="NCBI Taxonomy" id="7217"/>
    <lineage>
        <taxon>Eukaryota</taxon>
        <taxon>Metazoa</taxon>
        <taxon>Ecdysozoa</taxon>
        <taxon>Arthropoda</taxon>
        <taxon>Hexapoda</taxon>
        <taxon>Insecta</taxon>
        <taxon>Pterygota</taxon>
        <taxon>Neoptera</taxon>
        <taxon>Endopterygota</taxon>
        <taxon>Diptera</taxon>
        <taxon>Brachycera</taxon>
        <taxon>Muscomorpha</taxon>
        <taxon>Ephydroidea</taxon>
        <taxon>Drosophilidae</taxon>
        <taxon>Drosophila</taxon>
        <taxon>Sophophora</taxon>
    </lineage>
</organism>
<dbReference type="OrthoDB" id="7872151at2759"/>
<feature type="region of interest" description="Disordered" evidence="1">
    <location>
        <begin position="89"/>
        <end position="110"/>
    </location>
</feature>
<dbReference type="EMBL" id="CH902617">
    <property type="protein sequence ID" value="EDV42474.1"/>
    <property type="molecule type" value="Genomic_DNA"/>
</dbReference>
<keyword evidence="4" id="KW-1185">Reference proteome</keyword>
<feature type="signal peptide" evidence="2">
    <location>
        <begin position="1"/>
        <end position="24"/>
    </location>
</feature>
<feature type="chain" id="PRO_5002791703" evidence="2">
    <location>
        <begin position="25"/>
        <end position="290"/>
    </location>
</feature>